<feature type="compositionally biased region" description="Low complexity" evidence="1">
    <location>
        <begin position="254"/>
        <end position="265"/>
    </location>
</feature>
<keyword evidence="4" id="KW-1185">Reference proteome</keyword>
<dbReference type="EMBL" id="LFBV01000001">
    <property type="protein sequence ID" value="OKH95941.1"/>
    <property type="molecule type" value="Genomic_DNA"/>
</dbReference>
<feature type="compositionally biased region" description="Basic and acidic residues" evidence="1">
    <location>
        <begin position="508"/>
        <end position="519"/>
    </location>
</feature>
<evidence type="ECO:0000256" key="1">
    <source>
        <dbReference type="SAM" id="MobiDB-lite"/>
    </source>
</evidence>
<dbReference type="AlphaFoldDB" id="A0A1Q4VDM1"/>
<dbReference type="RefSeq" id="WP_073783710.1">
    <property type="nucleotide sequence ID" value="NZ_LFBV01000001.1"/>
</dbReference>
<evidence type="ECO:0000313" key="3">
    <source>
        <dbReference type="EMBL" id="OKH95941.1"/>
    </source>
</evidence>
<organism evidence="3 4">
    <name type="scientific">Streptomyces uncialis</name>
    <dbReference type="NCBI Taxonomy" id="1048205"/>
    <lineage>
        <taxon>Bacteria</taxon>
        <taxon>Bacillati</taxon>
        <taxon>Actinomycetota</taxon>
        <taxon>Actinomycetes</taxon>
        <taxon>Kitasatosporales</taxon>
        <taxon>Streptomycetaceae</taxon>
        <taxon>Streptomyces</taxon>
    </lineage>
</organism>
<feature type="region of interest" description="Disordered" evidence="1">
    <location>
        <begin position="433"/>
        <end position="519"/>
    </location>
</feature>
<protein>
    <submittedName>
        <fullName evidence="3">Membrane protein</fullName>
    </submittedName>
</protein>
<name>A0A1Q4VDM1_9ACTN</name>
<reference evidence="3 4" key="1">
    <citation type="submission" date="2015-06" db="EMBL/GenBank/DDBJ databases">
        <title>Cloning and characterization of the uncialamcin biosynthetic gene cluster.</title>
        <authorList>
            <person name="Yan X."/>
            <person name="Huang T."/>
            <person name="Ge H."/>
            <person name="Shen B."/>
        </authorList>
    </citation>
    <scope>NUCLEOTIDE SEQUENCE [LARGE SCALE GENOMIC DNA]</scope>
    <source>
        <strain evidence="3 4">DCA2648</strain>
    </source>
</reference>
<proteinExistence type="predicted"/>
<sequence length="519" mass="56604">MSSSGLIYAVIVGAWAAYLVPMWLRRQDELNEARPTERFSTAIRFLSGRAGMERRYAKDLRARSAEEDEPSAGPGADPDDVTDSVDVRAFAMPPGPSREEAAAARQEAAAARKEAARLEAVRKDAARREAARQEAGRLEAERDASARQEREASARQEREASARQEAARQERDATARQEAARHEAARVSRRGEVHADVRDGNSARTQDPAARIGAQGTAASARAKVPMSRRRSRRDGVPSDQPSAEAARRSGKQAPARGRPTAEAAARARRSKVLARRRRTTVILFLTFTCGAVVAAVGGLTFLWAPALPAVLLSSYIAYLRGQERRRFAYVMDRRQAEIAAQRLRARQPRRRPQPETSVVDEPEGEAVGVSTDPGLSALAADRRALVEQTDHAEWVDQQRERQQGPAQGESWDPVPVPLPTYVTAPVAPRATSGVDLGAPDAWSSARSSTAEPTASGTDPQVSPGHDADIDPGLDDDLEDGDERSDARRAASARRSRERGRTPLFDQYEEKGRPRAANE</sequence>
<feature type="region of interest" description="Disordered" evidence="1">
    <location>
        <begin position="395"/>
        <end position="418"/>
    </location>
</feature>
<evidence type="ECO:0000256" key="2">
    <source>
        <dbReference type="SAM" id="Phobius"/>
    </source>
</evidence>
<dbReference type="InterPro" id="IPR053779">
    <property type="entry name" value="GlpR"/>
</dbReference>
<feature type="region of interest" description="Disordered" evidence="1">
    <location>
        <begin position="59"/>
        <end position="110"/>
    </location>
</feature>
<feature type="compositionally biased region" description="Polar residues" evidence="1">
    <location>
        <begin position="445"/>
        <end position="461"/>
    </location>
</feature>
<accession>A0A1Q4VDM1</accession>
<feature type="region of interest" description="Disordered" evidence="1">
    <location>
        <begin position="127"/>
        <end position="271"/>
    </location>
</feature>
<dbReference type="Proteomes" id="UP000186455">
    <property type="component" value="Unassembled WGS sequence"/>
</dbReference>
<feature type="transmembrane region" description="Helical" evidence="2">
    <location>
        <begin position="279"/>
        <end position="297"/>
    </location>
</feature>
<gene>
    <name evidence="3" type="ORF">AB852_04380</name>
</gene>
<keyword evidence="2" id="KW-1133">Transmembrane helix</keyword>
<feature type="transmembrane region" description="Helical" evidence="2">
    <location>
        <begin position="6"/>
        <end position="24"/>
    </location>
</feature>
<dbReference type="STRING" id="1048205.AB852_04380"/>
<evidence type="ECO:0000313" key="4">
    <source>
        <dbReference type="Proteomes" id="UP000186455"/>
    </source>
</evidence>
<keyword evidence="2" id="KW-0812">Transmembrane</keyword>
<feature type="compositionally biased region" description="Acidic residues" evidence="1">
    <location>
        <begin position="470"/>
        <end position="483"/>
    </location>
</feature>
<keyword evidence="2" id="KW-0472">Membrane</keyword>
<comment type="caution">
    <text evidence="3">The sequence shown here is derived from an EMBL/GenBank/DDBJ whole genome shotgun (WGS) entry which is preliminary data.</text>
</comment>
<feature type="compositionally biased region" description="Basic and acidic residues" evidence="1">
    <location>
        <begin position="127"/>
        <end position="201"/>
    </location>
</feature>
<feature type="region of interest" description="Disordered" evidence="1">
    <location>
        <begin position="343"/>
        <end position="374"/>
    </location>
</feature>
<dbReference type="NCBIfam" id="NF045516">
    <property type="entry name" value="GlpR"/>
    <property type="match status" value="1"/>
</dbReference>